<reference evidence="2 3" key="1">
    <citation type="submission" date="2020-08" db="EMBL/GenBank/DDBJ databases">
        <authorList>
            <person name="Liu C."/>
            <person name="Sun Q."/>
        </authorList>
    </citation>
    <scope>NUCLEOTIDE SEQUENCE [LARGE SCALE GENOMIC DNA]</scope>
    <source>
        <strain evidence="2 3">NSJ-61</strain>
    </source>
</reference>
<dbReference type="EMBL" id="CP060636">
    <property type="protein sequence ID" value="QNM12120.1"/>
    <property type="molecule type" value="Genomic_DNA"/>
</dbReference>
<dbReference type="AlphaFoldDB" id="A0A7G9GMT8"/>
<keyword evidence="1" id="KW-0472">Membrane</keyword>
<dbReference type="Proteomes" id="UP000515856">
    <property type="component" value="Chromosome"/>
</dbReference>
<name>A0A7G9GMT8_9FIRM</name>
<organism evidence="2 3">
    <name type="scientific">[Eubacterium] hominis</name>
    <dbReference type="NCBI Taxonomy" id="2764325"/>
    <lineage>
        <taxon>Bacteria</taxon>
        <taxon>Bacillati</taxon>
        <taxon>Bacillota</taxon>
        <taxon>Erysipelotrichia</taxon>
        <taxon>Erysipelotrichales</taxon>
        <taxon>Erysipelotrichaceae</taxon>
        <taxon>Amedibacillus</taxon>
    </lineage>
</organism>
<evidence type="ECO:0000256" key="1">
    <source>
        <dbReference type="SAM" id="Phobius"/>
    </source>
</evidence>
<evidence type="ECO:0000313" key="2">
    <source>
        <dbReference type="EMBL" id="QNM12120.1"/>
    </source>
</evidence>
<sequence>MNKDKRKHVQVGLGASSILMIFVVLCMMILSVLSYSKALQKEEIANQGKQVQKAYTQADATLQYVLHEMHHTLPLDEYSKKLLNTHKITYDIKGNTLTLTYPVSEQRTLRAVIETGDTWIIKAYTTTGTGA</sequence>
<dbReference type="KEGG" id="ehn:H9Q80_18055"/>
<accession>A0A7G9GMT8</accession>
<keyword evidence="3" id="KW-1185">Reference proteome</keyword>
<proteinExistence type="predicted"/>
<evidence type="ECO:0000313" key="3">
    <source>
        <dbReference type="Proteomes" id="UP000515856"/>
    </source>
</evidence>
<keyword evidence="1" id="KW-0812">Transmembrane</keyword>
<dbReference type="RefSeq" id="WP_117455086.1">
    <property type="nucleotide sequence ID" value="NZ_CP060636.1"/>
</dbReference>
<feature type="transmembrane region" description="Helical" evidence="1">
    <location>
        <begin position="12"/>
        <end position="35"/>
    </location>
</feature>
<keyword evidence="1" id="KW-1133">Transmembrane helix</keyword>
<gene>
    <name evidence="2" type="ORF">H9Q80_18055</name>
</gene>
<protein>
    <submittedName>
        <fullName evidence="2">Uncharacterized protein</fullName>
    </submittedName>
</protein>